<evidence type="ECO:0000313" key="2">
    <source>
        <dbReference type="EMBL" id="KAK0656755.1"/>
    </source>
</evidence>
<accession>A0AA39YRH1</accession>
<sequence length="585" mass="64639">SYKELAVLSSREYSIRASDPEDFPSAWETLIPALEAFLGDRCNGDFNVNVFSFPERSSIAVPRVIFITSTDALSATVEHEIGSKLGRLIPPKFRPVYLRFGQGGIERSGWWGRDRGERNSVCEPQNITYREFPMIGMSIGPVGVRHAASLGGFVKIGAHLFALTAFHPFEDCRKSGDNRVSHPAGPDLETNRLQDPGAKSYNLGAVSIFAPPGKLRPSLTFRGMHIPAHHRNVELDYCAIGPVPEGKNIVAIPAFDKDRLVTVEKETGVMGNTEVYCLARTSGYSLGLTSDVPGLQRIEGELRREWTVRQYAPAKCSGRGRSLERSQTTKQWITSGIGVPGDSGAWLIRRSDNAVMGLIWGRNYDYGSLTQRVRLTYFTPIVDIISDLRQKVLDSKEDVTIPSCSGEVLRDTESRDQQGSVGLNIDNEPWSTYASDSLRQLREEQERVIRTSFDSDVVPRFGSVFDGRPRLADRGFAPAQGTRRSQLTNFGQYGDVSPQDNEAQRDGSISTWKSREKLLLGINHHGGPSVPGLSRSSSVDSLSNSQVGLPDYEENTATDMVQILGEEIDENDVDVIEPIRAKAVF</sequence>
<keyword evidence="3" id="KW-1185">Reference proteome</keyword>
<feature type="region of interest" description="Disordered" evidence="1">
    <location>
        <begin position="472"/>
        <end position="505"/>
    </location>
</feature>
<reference evidence="2" key="1">
    <citation type="submission" date="2023-06" db="EMBL/GenBank/DDBJ databases">
        <title>Genome-scale phylogeny and comparative genomics of the fungal order Sordariales.</title>
        <authorList>
            <consortium name="Lawrence Berkeley National Laboratory"/>
            <person name="Hensen N."/>
            <person name="Bonometti L."/>
            <person name="Westerberg I."/>
            <person name="Brannstrom I.O."/>
            <person name="Guillou S."/>
            <person name="Cros-Aarteil S."/>
            <person name="Calhoun S."/>
            <person name="Haridas S."/>
            <person name="Kuo A."/>
            <person name="Mondo S."/>
            <person name="Pangilinan J."/>
            <person name="Riley R."/>
            <person name="Labutti K."/>
            <person name="Andreopoulos B."/>
            <person name="Lipzen A."/>
            <person name="Chen C."/>
            <person name="Yanf M."/>
            <person name="Daum C."/>
            <person name="Ng V."/>
            <person name="Clum A."/>
            <person name="Steindorff A."/>
            <person name="Ohm R."/>
            <person name="Martin F."/>
            <person name="Silar P."/>
            <person name="Natvig D."/>
            <person name="Lalanne C."/>
            <person name="Gautier V."/>
            <person name="Ament-Velasquez S.L."/>
            <person name="Kruys A."/>
            <person name="Hutchinson M.I."/>
            <person name="Powell A.J."/>
            <person name="Barry K."/>
            <person name="Miller A.N."/>
            <person name="Grigoriev I.V."/>
            <person name="Debuchy R."/>
            <person name="Gladieux P."/>
            <person name="Thoren M.H."/>
            <person name="Johannesson H."/>
        </authorList>
    </citation>
    <scope>NUCLEOTIDE SEQUENCE</scope>
    <source>
        <strain evidence="2">SMH2532-1</strain>
    </source>
</reference>
<protein>
    <submittedName>
        <fullName evidence="2">Uncharacterized protein</fullName>
    </submittedName>
</protein>
<comment type="caution">
    <text evidence="2">The sequence shown here is derived from an EMBL/GenBank/DDBJ whole genome shotgun (WGS) entry which is preliminary data.</text>
</comment>
<name>A0AA39YRH1_9PEZI</name>
<feature type="non-terminal residue" evidence="2">
    <location>
        <position position="1"/>
    </location>
</feature>
<feature type="region of interest" description="Disordered" evidence="1">
    <location>
        <begin position="523"/>
        <end position="550"/>
    </location>
</feature>
<dbReference type="AlphaFoldDB" id="A0AA39YRH1"/>
<feature type="compositionally biased region" description="Low complexity" evidence="1">
    <location>
        <begin position="527"/>
        <end position="545"/>
    </location>
</feature>
<feature type="compositionally biased region" description="Polar residues" evidence="1">
    <location>
        <begin position="482"/>
        <end position="491"/>
    </location>
</feature>
<gene>
    <name evidence="2" type="ORF">B0T16DRAFT_289782</name>
</gene>
<proteinExistence type="predicted"/>
<dbReference type="EMBL" id="JAULSV010000001">
    <property type="protein sequence ID" value="KAK0656755.1"/>
    <property type="molecule type" value="Genomic_DNA"/>
</dbReference>
<evidence type="ECO:0000313" key="3">
    <source>
        <dbReference type="Proteomes" id="UP001174936"/>
    </source>
</evidence>
<feature type="non-terminal residue" evidence="2">
    <location>
        <position position="585"/>
    </location>
</feature>
<evidence type="ECO:0000256" key="1">
    <source>
        <dbReference type="SAM" id="MobiDB-lite"/>
    </source>
</evidence>
<dbReference type="Proteomes" id="UP001174936">
    <property type="component" value="Unassembled WGS sequence"/>
</dbReference>
<organism evidence="2 3">
    <name type="scientific">Cercophora newfieldiana</name>
    <dbReference type="NCBI Taxonomy" id="92897"/>
    <lineage>
        <taxon>Eukaryota</taxon>
        <taxon>Fungi</taxon>
        <taxon>Dikarya</taxon>
        <taxon>Ascomycota</taxon>
        <taxon>Pezizomycotina</taxon>
        <taxon>Sordariomycetes</taxon>
        <taxon>Sordariomycetidae</taxon>
        <taxon>Sordariales</taxon>
        <taxon>Lasiosphaeriaceae</taxon>
        <taxon>Cercophora</taxon>
    </lineage>
</organism>